<dbReference type="InterPro" id="IPR001466">
    <property type="entry name" value="Beta-lactam-related"/>
</dbReference>
<organism evidence="3 4">
    <name type="scientific">Streptodolium elevatio</name>
    <dbReference type="NCBI Taxonomy" id="3157996"/>
    <lineage>
        <taxon>Bacteria</taxon>
        <taxon>Bacillati</taxon>
        <taxon>Actinomycetota</taxon>
        <taxon>Actinomycetes</taxon>
        <taxon>Kitasatosporales</taxon>
        <taxon>Streptomycetaceae</taxon>
        <taxon>Streptodolium</taxon>
    </lineage>
</organism>
<accession>A0ABV3DQR4</accession>
<dbReference type="InterPro" id="IPR050491">
    <property type="entry name" value="AmpC-like"/>
</dbReference>
<proteinExistence type="predicted"/>
<dbReference type="PANTHER" id="PTHR46825">
    <property type="entry name" value="D-ALANYL-D-ALANINE-CARBOXYPEPTIDASE/ENDOPEPTIDASE AMPH"/>
    <property type="match status" value="1"/>
</dbReference>
<dbReference type="RefSeq" id="WP_358360239.1">
    <property type="nucleotide sequence ID" value="NZ_JBEZFP010000100.1"/>
</dbReference>
<keyword evidence="4" id="KW-1185">Reference proteome</keyword>
<feature type="compositionally biased region" description="Gly residues" evidence="1">
    <location>
        <begin position="364"/>
        <end position="411"/>
    </location>
</feature>
<dbReference type="PANTHER" id="PTHR46825:SF9">
    <property type="entry name" value="BETA-LACTAMASE-RELATED DOMAIN-CONTAINING PROTEIN"/>
    <property type="match status" value="1"/>
</dbReference>
<evidence type="ECO:0000313" key="3">
    <source>
        <dbReference type="EMBL" id="MEU8137802.1"/>
    </source>
</evidence>
<feature type="region of interest" description="Disordered" evidence="1">
    <location>
        <begin position="64"/>
        <end position="84"/>
    </location>
</feature>
<evidence type="ECO:0000256" key="1">
    <source>
        <dbReference type="SAM" id="MobiDB-lite"/>
    </source>
</evidence>
<dbReference type="EMBL" id="JBEZFP010000100">
    <property type="protein sequence ID" value="MEU8137802.1"/>
    <property type="molecule type" value="Genomic_DNA"/>
</dbReference>
<gene>
    <name evidence="3" type="ORF">AB0C36_30345</name>
</gene>
<dbReference type="GO" id="GO:0016787">
    <property type="term" value="F:hydrolase activity"/>
    <property type="evidence" value="ECO:0007669"/>
    <property type="project" value="UniProtKB-KW"/>
</dbReference>
<dbReference type="Proteomes" id="UP001551482">
    <property type="component" value="Unassembled WGS sequence"/>
</dbReference>
<feature type="region of interest" description="Disordered" evidence="1">
    <location>
        <begin position="355"/>
        <end position="426"/>
    </location>
</feature>
<feature type="domain" description="Beta-lactamase-related" evidence="2">
    <location>
        <begin position="97"/>
        <end position="476"/>
    </location>
</feature>
<keyword evidence="3" id="KW-0378">Hydrolase</keyword>
<evidence type="ECO:0000259" key="2">
    <source>
        <dbReference type="Pfam" id="PF00144"/>
    </source>
</evidence>
<reference evidence="3 4" key="1">
    <citation type="submission" date="2024-06" db="EMBL/GenBank/DDBJ databases">
        <title>The Natural Products Discovery Center: Release of the First 8490 Sequenced Strains for Exploring Actinobacteria Biosynthetic Diversity.</title>
        <authorList>
            <person name="Kalkreuter E."/>
            <person name="Kautsar S.A."/>
            <person name="Yang D."/>
            <person name="Bader C.D."/>
            <person name="Teijaro C.N."/>
            <person name="Fluegel L."/>
            <person name="Davis C.M."/>
            <person name="Simpson J.R."/>
            <person name="Lauterbach L."/>
            <person name="Steele A.D."/>
            <person name="Gui C."/>
            <person name="Meng S."/>
            <person name="Li G."/>
            <person name="Viehrig K."/>
            <person name="Ye F."/>
            <person name="Su P."/>
            <person name="Kiefer A.F."/>
            <person name="Nichols A."/>
            <person name="Cepeda A.J."/>
            <person name="Yan W."/>
            <person name="Fan B."/>
            <person name="Jiang Y."/>
            <person name="Adhikari A."/>
            <person name="Zheng C.-J."/>
            <person name="Schuster L."/>
            <person name="Cowan T.M."/>
            <person name="Smanski M.J."/>
            <person name="Chevrette M.G."/>
            <person name="De Carvalho L.P.S."/>
            <person name="Shen B."/>
        </authorList>
    </citation>
    <scope>NUCLEOTIDE SEQUENCE [LARGE SCALE GENOMIC DNA]</scope>
    <source>
        <strain evidence="3 4">NPDC048946</strain>
    </source>
</reference>
<dbReference type="InterPro" id="IPR012338">
    <property type="entry name" value="Beta-lactam/transpept-like"/>
</dbReference>
<dbReference type="SUPFAM" id="SSF56601">
    <property type="entry name" value="beta-lactamase/transpeptidase-like"/>
    <property type="match status" value="1"/>
</dbReference>
<dbReference type="Gene3D" id="3.40.710.10">
    <property type="entry name" value="DD-peptidase/beta-lactamase superfamily"/>
    <property type="match status" value="2"/>
</dbReference>
<comment type="caution">
    <text evidence="3">The sequence shown here is derived from an EMBL/GenBank/DDBJ whole genome shotgun (WGS) entry which is preliminary data.</text>
</comment>
<evidence type="ECO:0000313" key="4">
    <source>
        <dbReference type="Proteomes" id="UP001551482"/>
    </source>
</evidence>
<name>A0ABV3DQR4_9ACTN</name>
<protein>
    <submittedName>
        <fullName evidence="3">Serine hydrolase domain-containing protein</fullName>
        <ecNumber evidence="3">3.1.1.103</ecNumber>
    </submittedName>
</protein>
<dbReference type="Pfam" id="PF00144">
    <property type="entry name" value="Beta-lactamase"/>
    <property type="match status" value="1"/>
</dbReference>
<sequence length="484" mass="49511">MDPPLPHLINQRAKQLAPRIPANYVPHDHRRTRTDGKHMPVSRRSFVTGMLAFSGAIAGCSSEGKRAGGSAGSTPSPSGNPQLPAEWDAYHRELERLAAEGSFSGAVLVARGGKPILTRGYGMADRERGVLNDAATKFCIASLGKPLTAVAIARLAETRKLAFDDPVGKHVPGLPAALSDKVTIHHLLTHTSGMGDVLEAGGADAPQTIAGLMSVIAAQPLGFEPGTRFRYSNSGFLTLGAVIEHVSGEPYADHMRRRVFDPAGMPDTEVRPYKPSEIPNMAHGYALIGPDGKLLPPGSAENVRPSDATLRDISGDVQFANPSGGAYSTVTDLFNFARGVSEHLLLGPETTKTLLAGRDFPDRGQGGQGGPGSPAAGRGAGGNGPGANGPAGGGAPDGNGPAGAGGSGGNGPAPSGPPPRYAYGFTDETHNGARIVGHNGGTPGYGGQLDVYLGRGDTVVILSNQDGTGHASAAATNSRAILAP</sequence>
<dbReference type="EC" id="3.1.1.103" evidence="3"/>